<evidence type="ECO:0000256" key="1">
    <source>
        <dbReference type="ARBA" id="ARBA00022801"/>
    </source>
</evidence>
<dbReference type="PANTHER" id="PTHR43156">
    <property type="entry name" value="STAGE II SPORULATION PROTEIN E-RELATED"/>
    <property type="match status" value="1"/>
</dbReference>
<dbReference type="Pfam" id="PF00072">
    <property type="entry name" value="Response_reg"/>
    <property type="match status" value="1"/>
</dbReference>
<dbReference type="PANTHER" id="PTHR43156:SF2">
    <property type="entry name" value="STAGE II SPORULATION PROTEIN E"/>
    <property type="match status" value="1"/>
</dbReference>
<dbReference type="GO" id="GO:0016791">
    <property type="term" value="F:phosphatase activity"/>
    <property type="evidence" value="ECO:0007669"/>
    <property type="project" value="TreeGrafter"/>
</dbReference>
<name>A0AB39USB0_9GAMM</name>
<dbReference type="KEGG" id="tcd:AAIA72_10545"/>
<dbReference type="Gene3D" id="3.40.50.2300">
    <property type="match status" value="1"/>
</dbReference>
<keyword evidence="1" id="KW-0378">Hydrolase</keyword>
<accession>A0AB39USB0</accession>
<dbReference type="EMBL" id="CP154858">
    <property type="protein sequence ID" value="XDT71243.1"/>
    <property type="molecule type" value="Genomic_DNA"/>
</dbReference>
<dbReference type="RefSeq" id="WP_369600281.1">
    <property type="nucleotide sequence ID" value="NZ_CP154858.1"/>
</dbReference>
<sequence length="400" mass="44052">MQILVVDDDPELRQWVALNLEAAGHTVVQCETGLQAVDAVQADRPDVVLLDVLMPGMDGCQTARAIRKVCAEPYLPILFLTVVSEPERLVQCLEIGDGFVNKPVDMRVLEAKLAAFDRWARMANRLRHQNRKLQAWRARMEQEVAVCRHILRQALAGNRESLPGIRALHSETSTLNGDILLMHERPDGGAWVLLGDFTGYGLSAMVAALPVYHRFFEMAREGHDLAGAVRDINRLLHEVLPAQMFLAATLAEVSADRSQVRLWCGGLPDGKVIGKGGDVRYYVNSTHPPLGILPDERFVSEPVTVPLGEGDRLFLYTEALTESPCNGAPLGEAGLHALLAPEGDALERVRERWAQGSEDTAAPGVSRWWKFGVARSRLSAGNWPGRQCPLRAARTSRESA</sequence>
<dbReference type="InterPro" id="IPR001932">
    <property type="entry name" value="PPM-type_phosphatase-like_dom"/>
</dbReference>
<evidence type="ECO:0000259" key="3">
    <source>
        <dbReference type="PROSITE" id="PS50110"/>
    </source>
</evidence>
<evidence type="ECO:0000313" key="4">
    <source>
        <dbReference type="EMBL" id="XDT71243.1"/>
    </source>
</evidence>
<dbReference type="InterPro" id="IPR052016">
    <property type="entry name" value="Bact_Sigma-Reg"/>
</dbReference>
<dbReference type="Pfam" id="PF07228">
    <property type="entry name" value="SpoIIE"/>
    <property type="match status" value="1"/>
</dbReference>
<proteinExistence type="predicted"/>
<organism evidence="4">
    <name type="scientific">Thermohahella caldifontis</name>
    <dbReference type="NCBI Taxonomy" id="3142973"/>
    <lineage>
        <taxon>Bacteria</taxon>
        <taxon>Pseudomonadati</taxon>
        <taxon>Pseudomonadota</taxon>
        <taxon>Gammaproteobacteria</taxon>
        <taxon>Oceanospirillales</taxon>
        <taxon>Hahellaceae</taxon>
        <taxon>Thermohahella</taxon>
    </lineage>
</organism>
<dbReference type="SUPFAM" id="SSF52172">
    <property type="entry name" value="CheY-like"/>
    <property type="match status" value="1"/>
</dbReference>
<gene>
    <name evidence="4" type="ORF">AAIA72_10545</name>
</gene>
<feature type="domain" description="Response regulatory" evidence="3">
    <location>
        <begin position="2"/>
        <end position="117"/>
    </location>
</feature>
<dbReference type="CDD" id="cd17574">
    <property type="entry name" value="REC_OmpR"/>
    <property type="match status" value="1"/>
</dbReference>
<dbReference type="PROSITE" id="PS50110">
    <property type="entry name" value="RESPONSE_REGULATORY"/>
    <property type="match status" value="1"/>
</dbReference>
<dbReference type="InterPro" id="IPR001789">
    <property type="entry name" value="Sig_transdc_resp-reg_receiver"/>
</dbReference>
<protein>
    <submittedName>
        <fullName evidence="4">SpoIIE family protein phosphatase</fullName>
    </submittedName>
</protein>
<dbReference type="AlphaFoldDB" id="A0AB39USB0"/>
<dbReference type="GO" id="GO:0000160">
    <property type="term" value="P:phosphorelay signal transduction system"/>
    <property type="evidence" value="ECO:0007669"/>
    <property type="project" value="InterPro"/>
</dbReference>
<dbReference type="Gene3D" id="3.60.40.10">
    <property type="entry name" value="PPM-type phosphatase domain"/>
    <property type="match status" value="1"/>
</dbReference>
<dbReference type="SMART" id="SM00448">
    <property type="entry name" value="REC"/>
    <property type="match status" value="1"/>
</dbReference>
<keyword evidence="2" id="KW-0597">Phosphoprotein</keyword>
<evidence type="ECO:0000256" key="2">
    <source>
        <dbReference type="PROSITE-ProRule" id="PRU00169"/>
    </source>
</evidence>
<reference evidence="4" key="1">
    <citation type="submission" date="2024-05" db="EMBL/GenBank/DDBJ databases">
        <title>Genome sequencing of novel strain.</title>
        <authorList>
            <person name="Ganbat D."/>
            <person name="Ganbat S."/>
            <person name="Lee S.-J."/>
        </authorList>
    </citation>
    <scope>NUCLEOTIDE SEQUENCE</scope>
    <source>
        <strain evidence="4">SMD15-11</strain>
    </source>
</reference>
<feature type="modified residue" description="4-aspartylphosphate" evidence="2">
    <location>
        <position position="51"/>
    </location>
</feature>
<dbReference type="InterPro" id="IPR011006">
    <property type="entry name" value="CheY-like_superfamily"/>
</dbReference>
<dbReference type="InterPro" id="IPR036457">
    <property type="entry name" value="PPM-type-like_dom_sf"/>
</dbReference>